<evidence type="ECO:0008006" key="3">
    <source>
        <dbReference type="Google" id="ProtNLM"/>
    </source>
</evidence>
<keyword evidence="2" id="KW-1185">Reference proteome</keyword>
<evidence type="ECO:0000313" key="2">
    <source>
        <dbReference type="Proteomes" id="UP000321528"/>
    </source>
</evidence>
<accession>A0ABY3KQR3</accession>
<sequence length="161" mass="18200">MKISHLLLCCLSTGFLLSCSNDDDSVSDSDRGNALLGQWEYQAIMTDGAVDVNGDGTVNIDLFNTQEIRQCIKDNLTFFTERGEGEKGDYSINDNGLACEEDGQFTNIEEDRYELINNSIIRFDVRNEMRIIKMTKSEMTIETNDNLGDEDVVVTITYRKN</sequence>
<organism evidence="1 2">
    <name type="scientific">Flagellimonas aequoris</name>
    <dbReference type="NCBI Taxonomy" id="2306997"/>
    <lineage>
        <taxon>Bacteria</taxon>
        <taxon>Pseudomonadati</taxon>
        <taxon>Bacteroidota</taxon>
        <taxon>Flavobacteriia</taxon>
        <taxon>Flavobacteriales</taxon>
        <taxon>Flavobacteriaceae</taxon>
        <taxon>Flagellimonas</taxon>
    </lineage>
</organism>
<dbReference type="RefSeq" id="WP_147378613.1">
    <property type="nucleotide sequence ID" value="NZ_QXFJ01000030.1"/>
</dbReference>
<dbReference type="EMBL" id="VNWL01000029">
    <property type="protein sequence ID" value="TXK00692.1"/>
    <property type="molecule type" value="Genomic_DNA"/>
</dbReference>
<dbReference type="PROSITE" id="PS51257">
    <property type="entry name" value="PROKAR_LIPOPROTEIN"/>
    <property type="match status" value="1"/>
</dbReference>
<reference evidence="1 2" key="1">
    <citation type="submission" date="2019-07" db="EMBL/GenBank/DDBJ databases">
        <title>Draft genome of two Muricauda strains isolated from deep sea.</title>
        <authorList>
            <person name="Sun C."/>
        </authorList>
    </citation>
    <scope>NUCLEOTIDE SEQUENCE [LARGE SCALE GENOMIC DNA]</scope>
    <source>
        <strain evidence="1 2">NH166</strain>
    </source>
</reference>
<proteinExistence type="predicted"/>
<dbReference type="Proteomes" id="UP000321528">
    <property type="component" value="Unassembled WGS sequence"/>
</dbReference>
<gene>
    <name evidence="1" type="ORF">FQ019_17425</name>
</gene>
<name>A0ABY3KQR3_9FLAO</name>
<protein>
    <recommendedName>
        <fullName evidence="3">Lipocalin-like domain-containing protein</fullName>
    </recommendedName>
</protein>
<evidence type="ECO:0000313" key="1">
    <source>
        <dbReference type="EMBL" id="TXK00692.1"/>
    </source>
</evidence>
<comment type="caution">
    <text evidence="1">The sequence shown here is derived from an EMBL/GenBank/DDBJ whole genome shotgun (WGS) entry which is preliminary data.</text>
</comment>